<dbReference type="RefSeq" id="WP_050023682.1">
    <property type="nucleotide sequence ID" value="NZ_JNFH02000009.1"/>
</dbReference>
<dbReference type="GO" id="GO:0046872">
    <property type="term" value="F:metal ion binding"/>
    <property type="evidence" value="ECO:0007669"/>
    <property type="project" value="UniProtKB-KW"/>
</dbReference>
<comment type="caution">
    <text evidence="4">The sequence shown here is derived from an EMBL/GenBank/DDBJ whole genome shotgun (WGS) entry which is preliminary data.</text>
</comment>
<dbReference type="InterPro" id="IPR051121">
    <property type="entry name" value="FAH"/>
</dbReference>
<dbReference type="PANTHER" id="PTHR42796">
    <property type="entry name" value="FUMARYLACETOACETATE HYDROLASE DOMAIN-CONTAINING PROTEIN 2A-RELATED"/>
    <property type="match status" value="1"/>
</dbReference>
<dbReference type="PANTHER" id="PTHR42796:SF7">
    <property type="entry name" value="2-DEHYDRO-3-DEOXY-D-ARABINONATE DEHYDRATASE"/>
    <property type="match status" value="1"/>
</dbReference>
<proteinExistence type="inferred from homology"/>
<reference evidence="4 5" key="1">
    <citation type="journal article" date="2015" name="Genome Announc.">
        <title>Draft genome sequence of a Halorubrum H3 strain isolated from the burlinskoye salt lake (Altai Krai, Russia).</title>
        <authorList>
            <person name="Rozanov A.S."/>
            <person name="Bryanskaya A.V."/>
            <person name="Malup T.K."/>
            <person name="Kotenko A.V."/>
            <person name="Peltek S.E."/>
        </authorList>
    </citation>
    <scope>NUCLEOTIDE SEQUENCE [LARGE SCALE GENOMIC DNA]</scope>
    <source>
        <strain evidence="4 5">H3</strain>
    </source>
</reference>
<keyword evidence="5" id="KW-1185">Reference proteome</keyword>
<dbReference type="SUPFAM" id="SSF56529">
    <property type="entry name" value="FAH"/>
    <property type="match status" value="1"/>
</dbReference>
<evidence type="ECO:0000313" key="4">
    <source>
        <dbReference type="EMBL" id="KKF39921.1"/>
    </source>
</evidence>
<gene>
    <name evidence="4" type="ORF">FK85_24715</name>
</gene>
<dbReference type="InterPro" id="IPR036663">
    <property type="entry name" value="Fumarylacetoacetase_C_sf"/>
</dbReference>
<evidence type="ECO:0000313" key="5">
    <source>
        <dbReference type="Proteomes" id="UP000053331"/>
    </source>
</evidence>
<dbReference type="InterPro" id="IPR011234">
    <property type="entry name" value="Fumarylacetoacetase-like_C"/>
</dbReference>
<organism evidence="4 5">
    <name type="scientific">Halorubrum saccharovorum</name>
    <dbReference type="NCBI Taxonomy" id="2248"/>
    <lineage>
        <taxon>Archaea</taxon>
        <taxon>Methanobacteriati</taxon>
        <taxon>Methanobacteriota</taxon>
        <taxon>Stenosarchaea group</taxon>
        <taxon>Halobacteria</taxon>
        <taxon>Halobacteriales</taxon>
        <taxon>Haloferacaceae</taxon>
        <taxon>Halorubrum</taxon>
    </lineage>
</organism>
<dbReference type="Pfam" id="PF01557">
    <property type="entry name" value="FAA_hydrolase"/>
    <property type="match status" value="1"/>
</dbReference>
<dbReference type="OrthoDB" id="38993at2157"/>
<evidence type="ECO:0000256" key="1">
    <source>
        <dbReference type="ARBA" id="ARBA00010211"/>
    </source>
</evidence>
<dbReference type="Proteomes" id="UP000053331">
    <property type="component" value="Unassembled WGS sequence"/>
</dbReference>
<evidence type="ECO:0000259" key="3">
    <source>
        <dbReference type="Pfam" id="PF01557"/>
    </source>
</evidence>
<dbReference type="GO" id="GO:0044281">
    <property type="term" value="P:small molecule metabolic process"/>
    <property type="evidence" value="ECO:0007669"/>
    <property type="project" value="UniProtKB-ARBA"/>
</dbReference>
<evidence type="ECO:0000256" key="2">
    <source>
        <dbReference type="ARBA" id="ARBA00022723"/>
    </source>
</evidence>
<comment type="similarity">
    <text evidence="1">Belongs to the FAH family.</text>
</comment>
<feature type="domain" description="Fumarylacetoacetase-like C-terminal" evidence="3">
    <location>
        <begin position="85"/>
        <end position="286"/>
    </location>
</feature>
<dbReference type="Gene3D" id="3.90.850.10">
    <property type="entry name" value="Fumarylacetoacetase-like, C-terminal domain"/>
    <property type="match status" value="1"/>
</dbReference>
<accession>A0A0F8AVN8</accession>
<keyword evidence="2" id="KW-0479">Metal-binding</keyword>
<dbReference type="EMBL" id="JNFH02000009">
    <property type="protein sequence ID" value="KKF39921.1"/>
    <property type="molecule type" value="Genomic_DNA"/>
</dbReference>
<keyword evidence="4" id="KW-0378">Hydrolase</keyword>
<name>A0A0F8AVN8_9EURY</name>
<dbReference type="AlphaFoldDB" id="A0A0F8AVN8"/>
<dbReference type="GO" id="GO:0016787">
    <property type="term" value="F:hydrolase activity"/>
    <property type="evidence" value="ECO:0007669"/>
    <property type="project" value="UniProtKB-KW"/>
</dbReference>
<sequence length="291" mass="31207">MRYYRLPGGKHSAGSDSLVVVDDGDAYDLSTASDDLGSFTELARAANACDAEIDAIARDRIPDAESVELDSDGVLLPVTPDEVWAAGVTYQISEQAREAESGKPEVYIDVYDSERPELFLKATPSRTVGPNDAVGIRGDSTWDVPEPELGVVLHREEVVGYTIGNDVSSRSIEGENPLYLPQAKVYDKCCAVGPCVATPEVVGDPHDLGMTLTIERDGEVLFEDSTSTSEMAATCEKLVSYLRRHNDLPETVVLLTGTGLVPPESFTLAEGDQITIDIDEIGQLVNGTVGV</sequence>
<protein>
    <submittedName>
        <fullName evidence="4">Fumarylacetoacetate hydrolase</fullName>
    </submittedName>
</protein>